<evidence type="ECO:0000313" key="4">
    <source>
        <dbReference type="Proteomes" id="UP001196509"/>
    </source>
</evidence>
<dbReference type="GO" id="GO:0000270">
    <property type="term" value="P:peptidoglycan metabolic process"/>
    <property type="evidence" value="ECO:0007669"/>
    <property type="project" value="TreeGrafter"/>
</dbReference>
<dbReference type="Proteomes" id="UP001196509">
    <property type="component" value="Unassembled WGS sequence"/>
</dbReference>
<dbReference type="InterPro" id="IPR014729">
    <property type="entry name" value="Rossmann-like_a/b/a_fold"/>
</dbReference>
<keyword evidence="1" id="KW-0472">Membrane</keyword>
<dbReference type="InterPro" id="IPR003848">
    <property type="entry name" value="DUF218"/>
</dbReference>
<proteinExistence type="predicted"/>
<dbReference type="GO" id="GO:0005886">
    <property type="term" value="C:plasma membrane"/>
    <property type="evidence" value="ECO:0007669"/>
    <property type="project" value="TreeGrafter"/>
</dbReference>
<organism evidence="3 4">
    <name type="scientific">Flavimaribacter sediminis</name>
    <dbReference type="NCBI Taxonomy" id="2865987"/>
    <lineage>
        <taxon>Bacteria</taxon>
        <taxon>Pseudomonadati</taxon>
        <taxon>Pseudomonadota</taxon>
        <taxon>Alphaproteobacteria</taxon>
        <taxon>Hyphomicrobiales</taxon>
        <taxon>Rhizobiaceae</taxon>
        <taxon>Flavimaribacter</taxon>
    </lineage>
</organism>
<dbReference type="PANTHER" id="PTHR30336:SF4">
    <property type="entry name" value="ENVELOPE BIOGENESIS FACTOR ELYC"/>
    <property type="match status" value="1"/>
</dbReference>
<dbReference type="GO" id="GO:0043164">
    <property type="term" value="P:Gram-negative-bacterium-type cell wall biogenesis"/>
    <property type="evidence" value="ECO:0007669"/>
    <property type="project" value="TreeGrafter"/>
</dbReference>
<gene>
    <name evidence="3" type="ORF">K1W69_03380</name>
</gene>
<dbReference type="AlphaFoldDB" id="A0AAE3CZY0"/>
<sequence length="261" mass="29552">MEHVTFILSKLFWAMLRPDSWIVLGLILSCLAVWVKRYRLTRFLLSVTTVIAFLIAIFPVGDVLRAPLEREFPQQTASDSIDGIVILGGSASVDLSSEWNQVQLNESAERLTAGLALARRFPDAKIIFTGGNAEIWKAQDFSTEAGITQAFFAEQGLDPERVTFERKARNTYENAIFSYDLASPSPDERWILVTSAYHMPRAMATFRKAGWETIVAYPVDYRSLPFWQGVEWDFSGHLEALNVAVKEYVGLFAYRYLGYAE</sequence>
<comment type="caution">
    <text evidence="3">The sequence shown here is derived from an EMBL/GenBank/DDBJ whole genome shotgun (WGS) entry which is preliminary data.</text>
</comment>
<evidence type="ECO:0000259" key="2">
    <source>
        <dbReference type="Pfam" id="PF02698"/>
    </source>
</evidence>
<dbReference type="EMBL" id="JAICBX010000001">
    <property type="protein sequence ID" value="MBW8636218.1"/>
    <property type="molecule type" value="Genomic_DNA"/>
</dbReference>
<feature type="transmembrane region" description="Helical" evidence="1">
    <location>
        <begin position="43"/>
        <end position="61"/>
    </location>
</feature>
<dbReference type="RefSeq" id="WP_220226920.1">
    <property type="nucleotide sequence ID" value="NZ_JAICBX010000001.1"/>
</dbReference>
<feature type="domain" description="DUF218" evidence="2">
    <location>
        <begin position="82"/>
        <end position="250"/>
    </location>
</feature>
<protein>
    <submittedName>
        <fullName evidence="3">YdcF family protein</fullName>
    </submittedName>
</protein>
<dbReference type="Gene3D" id="3.40.50.620">
    <property type="entry name" value="HUPs"/>
    <property type="match status" value="1"/>
</dbReference>
<dbReference type="Pfam" id="PF02698">
    <property type="entry name" value="DUF218"/>
    <property type="match status" value="1"/>
</dbReference>
<dbReference type="CDD" id="cd06259">
    <property type="entry name" value="YdcF-like"/>
    <property type="match status" value="1"/>
</dbReference>
<keyword evidence="1" id="KW-0812">Transmembrane</keyword>
<reference evidence="3" key="1">
    <citation type="submission" date="2021-08" db="EMBL/GenBank/DDBJ databases">
        <title>Hoeflea bacterium WL0058 sp. nov., isolated from the sediment.</title>
        <authorList>
            <person name="Wang L."/>
            <person name="Zhang D."/>
        </authorList>
    </citation>
    <scope>NUCLEOTIDE SEQUENCE</scope>
    <source>
        <strain evidence="3">WL0058</strain>
    </source>
</reference>
<name>A0AAE3CZY0_9HYPH</name>
<feature type="transmembrane region" description="Helical" evidence="1">
    <location>
        <begin position="20"/>
        <end position="36"/>
    </location>
</feature>
<dbReference type="PANTHER" id="PTHR30336">
    <property type="entry name" value="INNER MEMBRANE PROTEIN, PROBABLE PERMEASE"/>
    <property type="match status" value="1"/>
</dbReference>
<dbReference type="InterPro" id="IPR051599">
    <property type="entry name" value="Cell_Envelope_Assoc"/>
</dbReference>
<keyword evidence="4" id="KW-1185">Reference proteome</keyword>
<evidence type="ECO:0000313" key="3">
    <source>
        <dbReference type="EMBL" id="MBW8636218.1"/>
    </source>
</evidence>
<evidence type="ECO:0000256" key="1">
    <source>
        <dbReference type="SAM" id="Phobius"/>
    </source>
</evidence>
<accession>A0AAE3CZY0</accession>
<keyword evidence="1" id="KW-1133">Transmembrane helix</keyword>